<dbReference type="OrthoDB" id="5835829at2759"/>
<evidence type="ECO:0000256" key="3">
    <source>
        <dbReference type="ARBA" id="ARBA00022679"/>
    </source>
</evidence>
<keyword evidence="2" id="KW-0328">Glycosyltransferase</keyword>
<organism evidence="5">
    <name type="scientific">Bactrocera latifrons</name>
    <name type="common">Malaysian fruit fly</name>
    <name type="synonym">Chaetodacus latifrons</name>
    <dbReference type="NCBI Taxonomy" id="174628"/>
    <lineage>
        <taxon>Eukaryota</taxon>
        <taxon>Metazoa</taxon>
        <taxon>Ecdysozoa</taxon>
        <taxon>Arthropoda</taxon>
        <taxon>Hexapoda</taxon>
        <taxon>Insecta</taxon>
        <taxon>Pterygota</taxon>
        <taxon>Neoptera</taxon>
        <taxon>Endopterygota</taxon>
        <taxon>Diptera</taxon>
        <taxon>Brachycera</taxon>
        <taxon>Muscomorpha</taxon>
        <taxon>Tephritoidea</taxon>
        <taxon>Tephritidae</taxon>
        <taxon>Bactrocera</taxon>
        <taxon>Bactrocera</taxon>
    </lineage>
</organism>
<dbReference type="EMBL" id="GDHF01014068">
    <property type="protein sequence ID" value="JAI38246.1"/>
    <property type="molecule type" value="Transcribed_RNA"/>
</dbReference>
<dbReference type="InterPro" id="IPR002213">
    <property type="entry name" value="UDP_glucos_trans"/>
</dbReference>
<protein>
    <submittedName>
        <fullName evidence="5">UDP-glucuronosyltransferase 3A1</fullName>
    </submittedName>
</protein>
<keyword evidence="4" id="KW-0472">Membrane</keyword>
<evidence type="ECO:0000256" key="4">
    <source>
        <dbReference type="SAM" id="Phobius"/>
    </source>
</evidence>
<gene>
    <name evidence="5" type="primary">UGT3A1_3</name>
    <name evidence="5" type="ORF">c0_g1_i3</name>
</gene>
<name>A0A0K8VH86_BACLA</name>
<dbReference type="InterPro" id="IPR050271">
    <property type="entry name" value="UDP-glycosyltransferase"/>
</dbReference>
<dbReference type="SUPFAM" id="SSF53756">
    <property type="entry name" value="UDP-Glycosyltransferase/glycogen phosphorylase"/>
    <property type="match status" value="1"/>
</dbReference>
<dbReference type="Gene3D" id="3.40.50.2000">
    <property type="entry name" value="Glycogen Phosphorylase B"/>
    <property type="match status" value="1"/>
</dbReference>
<sequence>MNCTHTYCMYNTLIITNLHNLRIKMIYQKFFLPIIILRSLSWNLAVVDGAKILGLFAHPSESHFAVMRSLMLELTKREHNVTVYSSHRLNERLERLREIIVEPEFPFWKQFLEITGSQEGGLLKASKLTERTIQQSLATTGANAVNYFLSNEAVKKLLNLPVNEFDYDLIIVDLFYTEALLAVGHFFDKPTIGILNTNFESYMDRVLEQMVPAACSPISYETYKPEVGYWNRLGVIRNCMSRRKQFIKDNWGAQESVMRKHFSQFKGVNELNIGTLQAELTILLLNSHVPLLRPRPLLLNTVAAGGMHIRPPRELPWPLRRFLDESRAGVIYMNLGNEQLCTDVPKHIMQILLNTLGKRKERVVWTCHDHTALKNLHTNIMVQHAVPQADILAHPHVHIFLMNGDLLSTQEGIMRHVPMISVPIFRNEVRNAELTVQLGVGIHLNHNNLTETALNWALQTIKEDSTYQLTIRQVAATFRDRPLGAVETCMYWMDYVLRHKGGADLKTFGGNIPFSQLHLFDLFIYYFAVALLSVGVLAAIIYGIIIIMRKREIGKMYSKLS</sequence>
<dbReference type="PANTHER" id="PTHR48043">
    <property type="entry name" value="EG:EG0003.4 PROTEIN-RELATED"/>
    <property type="match status" value="1"/>
</dbReference>
<keyword evidence="4" id="KW-0812">Transmembrane</keyword>
<dbReference type="CDD" id="cd03784">
    <property type="entry name" value="GT1_Gtf-like"/>
    <property type="match status" value="1"/>
</dbReference>
<dbReference type="AlphaFoldDB" id="A0A0K8VH86"/>
<accession>A0A0K8VH86</accession>
<dbReference type="Pfam" id="PF00201">
    <property type="entry name" value="UDPGT"/>
    <property type="match status" value="1"/>
</dbReference>
<reference evidence="5" key="1">
    <citation type="submission" date="2015-06" db="EMBL/GenBank/DDBJ databases">
        <authorList>
            <person name="Hoefler B.C."/>
            <person name="Straight P.D."/>
        </authorList>
    </citation>
    <scope>NUCLEOTIDE SEQUENCE</scope>
</reference>
<keyword evidence="4" id="KW-1133">Transmembrane helix</keyword>
<evidence type="ECO:0000256" key="1">
    <source>
        <dbReference type="ARBA" id="ARBA00009995"/>
    </source>
</evidence>
<dbReference type="GO" id="GO:0008194">
    <property type="term" value="F:UDP-glycosyltransferase activity"/>
    <property type="evidence" value="ECO:0007669"/>
    <property type="project" value="InterPro"/>
</dbReference>
<proteinExistence type="inferred from homology"/>
<evidence type="ECO:0000256" key="2">
    <source>
        <dbReference type="ARBA" id="ARBA00022676"/>
    </source>
</evidence>
<dbReference type="PANTHER" id="PTHR48043:SF159">
    <property type="entry name" value="EG:EG0003.4 PROTEIN-RELATED"/>
    <property type="match status" value="1"/>
</dbReference>
<comment type="similarity">
    <text evidence="1">Belongs to the UDP-glycosyltransferase family.</text>
</comment>
<keyword evidence="3 5" id="KW-0808">Transferase</keyword>
<evidence type="ECO:0000313" key="5">
    <source>
        <dbReference type="EMBL" id="JAI38246.1"/>
    </source>
</evidence>
<feature type="transmembrane region" description="Helical" evidence="4">
    <location>
        <begin position="523"/>
        <end position="548"/>
    </location>
</feature>